<evidence type="ECO:0000256" key="8">
    <source>
        <dbReference type="SAM" id="Phobius"/>
    </source>
</evidence>
<evidence type="ECO:0000256" key="4">
    <source>
        <dbReference type="ARBA" id="ARBA00022692"/>
    </source>
</evidence>
<keyword evidence="6 8" id="KW-0472">Membrane</keyword>
<evidence type="ECO:0000256" key="7">
    <source>
        <dbReference type="ARBA" id="ARBA00024033"/>
    </source>
</evidence>
<evidence type="ECO:0000313" key="9">
    <source>
        <dbReference type="EMBL" id="MBV4359176.1"/>
    </source>
</evidence>
<feature type="transmembrane region" description="Helical" evidence="8">
    <location>
        <begin position="157"/>
        <end position="179"/>
    </location>
</feature>
<organism evidence="9 10">
    <name type="scientific">Pinibacter aurantiacus</name>
    <dbReference type="NCBI Taxonomy" id="2851599"/>
    <lineage>
        <taxon>Bacteria</taxon>
        <taxon>Pseudomonadati</taxon>
        <taxon>Bacteroidota</taxon>
        <taxon>Chitinophagia</taxon>
        <taxon>Chitinophagales</taxon>
        <taxon>Chitinophagaceae</taxon>
        <taxon>Pinibacter</taxon>
    </lineage>
</organism>
<evidence type="ECO:0000256" key="2">
    <source>
        <dbReference type="ARBA" id="ARBA00022475"/>
    </source>
</evidence>
<dbReference type="GO" id="GO:0016758">
    <property type="term" value="F:hexosyltransferase activity"/>
    <property type="evidence" value="ECO:0007669"/>
    <property type="project" value="InterPro"/>
</dbReference>
<evidence type="ECO:0000256" key="1">
    <source>
        <dbReference type="ARBA" id="ARBA00004651"/>
    </source>
</evidence>
<dbReference type="Proteomes" id="UP000812270">
    <property type="component" value="Unassembled WGS sequence"/>
</dbReference>
<keyword evidence="5 8" id="KW-1133">Transmembrane helix</keyword>
<name>A0A9E2W8X7_9BACT</name>
<keyword evidence="3" id="KW-0808">Transferase</keyword>
<evidence type="ECO:0000256" key="5">
    <source>
        <dbReference type="ARBA" id="ARBA00022989"/>
    </source>
</evidence>
<comment type="subcellular location">
    <subcellularLocation>
        <location evidence="1">Cell membrane</location>
        <topology evidence="1">Multi-pass membrane protein</topology>
    </subcellularLocation>
</comment>
<gene>
    <name evidence="9" type="ORF">KTO63_18555</name>
</gene>
<evidence type="ECO:0000313" key="10">
    <source>
        <dbReference type="Proteomes" id="UP000812270"/>
    </source>
</evidence>
<evidence type="ECO:0000256" key="6">
    <source>
        <dbReference type="ARBA" id="ARBA00023136"/>
    </source>
</evidence>
<dbReference type="InterPro" id="IPR018584">
    <property type="entry name" value="GT87"/>
</dbReference>
<dbReference type="GO" id="GO:0005886">
    <property type="term" value="C:plasma membrane"/>
    <property type="evidence" value="ECO:0007669"/>
    <property type="project" value="UniProtKB-SubCell"/>
</dbReference>
<feature type="transmembrane region" description="Helical" evidence="8">
    <location>
        <begin position="282"/>
        <end position="315"/>
    </location>
</feature>
<comment type="caution">
    <text evidence="9">The sequence shown here is derived from an EMBL/GenBank/DDBJ whole genome shotgun (WGS) entry which is preliminary data.</text>
</comment>
<feature type="transmembrane region" description="Helical" evidence="8">
    <location>
        <begin position="186"/>
        <end position="204"/>
    </location>
</feature>
<dbReference type="RefSeq" id="WP_217793116.1">
    <property type="nucleotide sequence ID" value="NZ_JAHSPG010000014.1"/>
</dbReference>
<accession>A0A9E2W8X7</accession>
<proteinExistence type="inferred from homology"/>
<evidence type="ECO:0000256" key="3">
    <source>
        <dbReference type="ARBA" id="ARBA00022679"/>
    </source>
</evidence>
<dbReference type="AlphaFoldDB" id="A0A9E2W8X7"/>
<feature type="transmembrane region" description="Helical" evidence="8">
    <location>
        <begin position="115"/>
        <end position="145"/>
    </location>
</feature>
<reference evidence="9" key="1">
    <citation type="submission" date="2021-06" db="EMBL/GenBank/DDBJ databases">
        <authorList>
            <person name="Huq M.A."/>
        </authorList>
    </citation>
    <scope>NUCLEOTIDE SEQUENCE</scope>
    <source>
        <strain evidence="9">MAH-26</strain>
    </source>
</reference>
<comment type="similarity">
    <text evidence="7">Belongs to the glycosyltransferase 87 family.</text>
</comment>
<protein>
    <submittedName>
        <fullName evidence="9">DUF2029 domain-containing protein</fullName>
    </submittedName>
</protein>
<keyword evidence="10" id="KW-1185">Reference proteome</keyword>
<keyword evidence="4 8" id="KW-0812">Transmembrane</keyword>
<sequence>MNIIKSVKSGEILSNHRFATFLWFALSFIGVLPEVLKGRIHNYFVFKSVYLNLLEQHNLYIPFNDNLYGPLFGIIIAPFTYLPDAIGAILWALLNAWFLYYAINKLPVSKSQKAFIIIVSSLEMMNVASYVQTNAAAAACIILGYCFIQEGKEWKAAFFILLATFVKIYGIVGLAFFFFSKRPFRFILWMIIWSVVFFVAPMLLSNPSFILQSYVDWKNTILRKNANNHESLFQNISLPGFLKRTLRLDIDNNLVILAGMILFLSQYIRFRYFSDKRLQLYILCSTLIFVVIFSSSSETPTYIISFVGVCLWYVLQNKSTTTNIVMIAAFVLTSLSQTDLFTPHFRDVFMRPYCIKAVGSIAVWFIIIYQIWKKQFLTIPPVSETDTVSVEKAAALS</sequence>
<feature type="transmembrane region" description="Helical" evidence="8">
    <location>
        <begin position="18"/>
        <end position="36"/>
    </location>
</feature>
<feature type="transmembrane region" description="Helical" evidence="8">
    <location>
        <begin position="253"/>
        <end position="270"/>
    </location>
</feature>
<dbReference type="Pfam" id="PF09594">
    <property type="entry name" value="GT87"/>
    <property type="match status" value="1"/>
</dbReference>
<keyword evidence="2" id="KW-1003">Cell membrane</keyword>
<feature type="transmembrane region" description="Helical" evidence="8">
    <location>
        <begin position="353"/>
        <end position="372"/>
    </location>
</feature>
<dbReference type="EMBL" id="JAHSPG010000014">
    <property type="protein sequence ID" value="MBV4359176.1"/>
    <property type="molecule type" value="Genomic_DNA"/>
</dbReference>